<feature type="compositionally biased region" description="Polar residues" evidence="2">
    <location>
        <begin position="659"/>
        <end position="689"/>
    </location>
</feature>
<dbReference type="PROSITE" id="PS51182">
    <property type="entry name" value="C2_TENSIN"/>
    <property type="match status" value="1"/>
</dbReference>
<dbReference type="AlphaFoldDB" id="A0A833QQU3"/>
<organism evidence="4 5">
    <name type="scientific">Carex littledalei</name>
    <dbReference type="NCBI Taxonomy" id="544730"/>
    <lineage>
        <taxon>Eukaryota</taxon>
        <taxon>Viridiplantae</taxon>
        <taxon>Streptophyta</taxon>
        <taxon>Embryophyta</taxon>
        <taxon>Tracheophyta</taxon>
        <taxon>Spermatophyta</taxon>
        <taxon>Magnoliopsida</taxon>
        <taxon>Liliopsida</taxon>
        <taxon>Poales</taxon>
        <taxon>Cyperaceae</taxon>
        <taxon>Cyperoideae</taxon>
        <taxon>Cariceae</taxon>
        <taxon>Carex</taxon>
        <taxon>Carex subgen. Euthyceras</taxon>
    </lineage>
</organism>
<evidence type="ECO:0000259" key="3">
    <source>
        <dbReference type="PROSITE" id="PS51182"/>
    </source>
</evidence>
<dbReference type="SUPFAM" id="SSF49562">
    <property type="entry name" value="C2 domain (Calcium/lipid-binding domain, CaLB)"/>
    <property type="match status" value="1"/>
</dbReference>
<dbReference type="InterPro" id="IPR014020">
    <property type="entry name" value="Tensin_C2-dom"/>
</dbReference>
<feature type="region of interest" description="Disordered" evidence="2">
    <location>
        <begin position="447"/>
        <end position="492"/>
    </location>
</feature>
<dbReference type="InterPro" id="IPR035892">
    <property type="entry name" value="C2_domain_sf"/>
</dbReference>
<keyword evidence="1" id="KW-0904">Protein phosphatase</keyword>
<dbReference type="PANTHER" id="PTHR45733:SF10">
    <property type="entry name" value="FORMIN-LIKE PROTEIN 15A-RELATED"/>
    <property type="match status" value="1"/>
</dbReference>
<dbReference type="Gene3D" id="3.90.190.10">
    <property type="entry name" value="Protein tyrosine phosphatase superfamily"/>
    <property type="match status" value="1"/>
</dbReference>
<evidence type="ECO:0000256" key="1">
    <source>
        <dbReference type="ARBA" id="ARBA00022912"/>
    </source>
</evidence>
<dbReference type="SMART" id="SM01326">
    <property type="entry name" value="PTEN_C2"/>
    <property type="match status" value="1"/>
</dbReference>
<dbReference type="SUPFAM" id="SSF52799">
    <property type="entry name" value="(Phosphotyrosine protein) phosphatases II"/>
    <property type="match status" value="1"/>
</dbReference>
<dbReference type="InterPro" id="IPR051144">
    <property type="entry name" value="Formin_homology_domain"/>
</dbReference>
<reference evidence="4" key="1">
    <citation type="submission" date="2020-01" db="EMBL/GenBank/DDBJ databases">
        <title>Genome sequence of Kobresia littledalei, the first chromosome-level genome in the family Cyperaceae.</title>
        <authorList>
            <person name="Qu G."/>
        </authorList>
    </citation>
    <scope>NUCLEOTIDE SEQUENCE</scope>
    <source>
        <strain evidence="4">C.B.Clarke</strain>
        <tissue evidence="4">Leaf</tissue>
    </source>
</reference>
<feature type="compositionally biased region" description="Low complexity" evidence="2">
    <location>
        <begin position="512"/>
        <end position="521"/>
    </location>
</feature>
<feature type="region of interest" description="Disordered" evidence="2">
    <location>
        <begin position="655"/>
        <end position="697"/>
    </location>
</feature>
<proteinExistence type="predicted"/>
<comment type="caution">
    <text evidence="4">The sequence shown here is derived from an EMBL/GenBank/DDBJ whole genome shotgun (WGS) entry which is preliminary data.</text>
</comment>
<dbReference type="InterPro" id="IPR029021">
    <property type="entry name" value="Prot-tyrosine_phosphatase-like"/>
</dbReference>
<evidence type="ECO:0000313" key="4">
    <source>
        <dbReference type="EMBL" id="KAF3323252.1"/>
    </source>
</evidence>
<sequence>MRPRGIEKMSLLQKLFARKALDGLLEISDRIYVLNCCLTSETPREEEHRDNLSSIIIQLRNFYTHASFVVLNFMEGNIRTRALDALSHFGITVSDYPCQYQNCPLLPLTLIHHFLKSTERWLSFDRNSNNMILLHSEKGAWPLLAFMLSSILVYKKQAKCENKTLEMMYKRVSREMTQLHLELTPQPSHLRYLQYVEKLRGSSDFEEVHFVLECVILRSIPNFDGERGCRPVIQVCGTDPSDGRSKLLFRSPISKKKTKYYQQGERHTVIKLNTECHIQGDVVVECVHLSNDDLSQEETMFRFMFNTAFVQCNMVTFTRDELDIAWNSKDKLQEDFKIEVFFSDVTVQPETPTKETIRDETHEIQSVATEGTQYDEFFDTEETVKEPKPIPNYSFKTPAEDDAITESDIHVIESSSNREPDVKLELHLSNATWFEMSEMHVAVNRSIGEGEREKSRKITRHSQKSILSTSKMPPLPIRGTKKNSVTPKNLTKPNLNVESKVAKIIHGERNLTRSLSSTSRASRQRAELSPAVSPRASPVNRRSSLDGSVPSFVKPLHPQLPRVKTRVADARQQKPAQSILGNLVRASPKASTLATSPHTTSPRLSQTVSLHGKKDVTRGSSVFSRSFSSIGGTSGIRTPPHPSQMRNAVMSPRMVSRSGADTGSAGTRITQLNQNGIRRTTSMHQSTSVPKPRTRAH</sequence>
<name>A0A833QQU3_9POAL</name>
<dbReference type="GO" id="GO:0004721">
    <property type="term" value="F:phosphoprotein phosphatase activity"/>
    <property type="evidence" value="ECO:0007669"/>
    <property type="project" value="UniProtKB-KW"/>
</dbReference>
<keyword evidence="5" id="KW-1185">Reference proteome</keyword>
<evidence type="ECO:0000256" key="2">
    <source>
        <dbReference type="SAM" id="MobiDB-lite"/>
    </source>
</evidence>
<dbReference type="EMBL" id="SWLB01000023">
    <property type="protein sequence ID" value="KAF3323252.1"/>
    <property type="molecule type" value="Genomic_DNA"/>
</dbReference>
<dbReference type="Pfam" id="PF10409">
    <property type="entry name" value="PTEN_C2"/>
    <property type="match status" value="1"/>
</dbReference>
<dbReference type="Gene3D" id="2.60.40.1110">
    <property type="match status" value="1"/>
</dbReference>
<protein>
    <submittedName>
        <fullName evidence="4">Formin-like protein 20</fullName>
    </submittedName>
</protein>
<dbReference type="PANTHER" id="PTHR45733">
    <property type="entry name" value="FORMIN-J"/>
    <property type="match status" value="1"/>
</dbReference>
<accession>A0A833QQU3</accession>
<evidence type="ECO:0000313" key="5">
    <source>
        <dbReference type="Proteomes" id="UP000623129"/>
    </source>
</evidence>
<feature type="region of interest" description="Disordered" evidence="2">
    <location>
        <begin position="509"/>
        <end position="556"/>
    </location>
</feature>
<feature type="compositionally biased region" description="Polar residues" evidence="2">
    <location>
        <begin position="482"/>
        <end position="492"/>
    </location>
</feature>
<dbReference type="Proteomes" id="UP000623129">
    <property type="component" value="Unassembled WGS sequence"/>
</dbReference>
<dbReference type="OrthoDB" id="1668162at2759"/>
<keyword evidence="1" id="KW-0378">Hydrolase</keyword>
<feature type="domain" description="C2 tensin-type" evidence="3">
    <location>
        <begin position="207"/>
        <end position="345"/>
    </location>
</feature>
<gene>
    <name evidence="4" type="ORF">FCM35_KLT11983</name>
</gene>